<dbReference type="SUPFAM" id="SSF52058">
    <property type="entry name" value="L domain-like"/>
    <property type="match status" value="2"/>
</dbReference>
<dbReference type="PROSITE" id="PS00107">
    <property type="entry name" value="PROTEIN_KINASE_ATP"/>
    <property type="match status" value="1"/>
</dbReference>
<gene>
    <name evidence="26" type="ORF">EJB05_13029</name>
</gene>
<protein>
    <recommendedName>
        <fullName evidence="18">mitogen-activated protein kinase kinase</fullName>
        <ecNumber evidence="18">2.7.12.2</ecNumber>
    </recommendedName>
</protein>
<evidence type="ECO:0000256" key="13">
    <source>
        <dbReference type="ARBA" id="ARBA00023125"/>
    </source>
</evidence>
<dbReference type="SUPFAM" id="SSF52540">
    <property type="entry name" value="P-loop containing nucleoside triphosphate hydrolases"/>
    <property type="match status" value="1"/>
</dbReference>
<dbReference type="InterPro" id="IPR032675">
    <property type="entry name" value="LRR_dom_sf"/>
</dbReference>
<dbReference type="GO" id="GO:0006952">
    <property type="term" value="P:defense response"/>
    <property type="evidence" value="ECO:0007669"/>
    <property type="project" value="UniProtKB-KW"/>
</dbReference>
<keyword evidence="4" id="KW-0597">Phosphoprotein</keyword>
<evidence type="ECO:0000256" key="4">
    <source>
        <dbReference type="ARBA" id="ARBA00022553"/>
    </source>
</evidence>
<sequence>MDPAVARAGSRMDWLGAQATEDPNSSSSGSAVTQASDLRHRSQGLPRRRPDLSLPVPKREVSFAVPVADAATAPPLEKLERVRRLGSGAGGTVWLVRHRGTGQAYALKELDGKHDDAVRRQVAALRSAEHPSIVRCHGLYDLDGELRILLEYMDRGSLHGRHIPDERFLARVARQALAGIDYLHRRRIVHRDIKPSNLLIDSTNRVKIADFGIGRILNQTLDPSSSFSIGTIAYMSPERINTDLNDGGYAGDIWSFGISILELYLGRLPFGESFGKEGDWAALMCAICYSDPPEPPPTASREFRGFISCCLQKNPAKRPTAAWLLQHPFVTWPQQPFVTGNPLVGLGLRKLDPSATVSFRGAVELASSTQQHLQNVYYKYILAMLGIGRNHEKTKSQSSFKTASSSFFGFASAVDLQDLPVAKKSKGVMDASRESLIAVLQTCKLLTRGITGILGRATIAEDTNKAQEHPVFAFDDLSYAAHAKKTRANAQRMRVVDPLYLLPVAVQNLLYLDLSGCTRLTQVPASVGTLHNLAALNLSCCYSLHTLSMALGSLQSLQILVLSCCHKLQNLPVLLCNLPILRLLDLSGCSSLEVLPNSLINLGCLEILNLSDCKALKELPQPFSRLQELKYLNLSGCHGIDLHVEYLRKLVNLKCLTLSPHANIQGFPNSFQDLAKRLDMLRWWKNNWVHHQCNLKASSLHSVRCCEQSIVDRLLSGVSVEGDATSDLVVTSICIVGESGMGKSELVHRIYNDQIILDTFNLRIWVPQSTVYDKKTLLVKIIELTTCTDCSDAPMSILEDIVIEELTGKRLLLVLDDAVQKDQNQSFWSGLQRLLNVCAKRSALIVTTKNKQVANKVRPLQTCCLSSLSKEECFMIFKEHMLAGLDMNDYPQLESVGLKVVEKCGGNLLCIKALTGLLCHSETGLSEIDMLDDGVLPALRLCYDLLPAHLQQCFRLCSVFPKDYTFSKHYIIRLWNVDSSSDQEDMFIMHELFHDLADSVSKDECLRLEEPFCSLPLNISHLSLVLSDFKTVALSKEVRNLQSFLVVRRIPVARILHSNDIYLKYEFLRALNLSYTDILELPSSIGNMKSLRFLALNNTKIKGLPFEIGQLGTLQTLELKYCCQLIELPRSTINLSKLRHLDLQKEPGDVKVSMPQGIGQLTDLQTLAVFNIGDNRWHCSIKELANLCGLRGPVHISGLQNIKTADDAREANMMGKLFIETLTFEWCNSNESIDDDLGTEIANDVLQNLQPSSNVRDLFIRNYTGNLFPVWMQDSYLSKLVSVTLDNCNECFELPCFGDLPSLKCLFIQKMHAIERFVVDIDSLTAGRKHAPRFPSLEVLTLWEMYDLQFWVGTSEGDFPRLRRLCINRCPKLIKLPTLISLVYLSLHYGGQVPSFSELPSLESLKIEGFHKIKCISFPHHMTALKKLEITDCKELLSMYAYSLSVSDFQVVRCLKFDLVGCSLEDHLGHQIVGSRTSLTRSSMVLKSTTSKDVSNDGWKWNIGCKKNISASRVSRSYYRCINRSSTGCNAMKFLQYDDNDPNTLSVMYISEHNHESPIEPHLELSMQLENTLKRKEHDASCVENASKRQLNDFSQ</sequence>
<evidence type="ECO:0000256" key="22">
    <source>
        <dbReference type="PROSITE-ProRule" id="PRU10141"/>
    </source>
</evidence>
<dbReference type="PROSITE" id="PS00108">
    <property type="entry name" value="PROTEIN_KINASE_ST"/>
    <property type="match status" value="1"/>
</dbReference>
<dbReference type="Gene3D" id="1.10.10.10">
    <property type="entry name" value="Winged helix-like DNA-binding domain superfamily/Winged helix DNA-binding domain"/>
    <property type="match status" value="1"/>
</dbReference>
<dbReference type="EMBL" id="RWGY01000007">
    <property type="protein sequence ID" value="TVU39602.1"/>
    <property type="molecule type" value="Genomic_DNA"/>
</dbReference>
<evidence type="ECO:0000256" key="14">
    <source>
        <dbReference type="ARBA" id="ARBA00023136"/>
    </source>
</evidence>
<evidence type="ECO:0000256" key="19">
    <source>
        <dbReference type="ARBA" id="ARBA00049014"/>
    </source>
</evidence>
<keyword evidence="8" id="KW-0418">Kinase</keyword>
<comment type="similarity">
    <text evidence="17">Belongs to the protein kinase superfamily. STE Ser/Thr protein kinase family. MAP kinase kinase subfamily.</text>
</comment>
<dbReference type="InterPro" id="IPR002182">
    <property type="entry name" value="NB-ARC"/>
</dbReference>
<keyword evidence="11" id="KW-1133">Transmembrane helix</keyword>
<dbReference type="Proteomes" id="UP000324897">
    <property type="component" value="Chromosome 4"/>
</dbReference>
<dbReference type="Gene3D" id="3.40.50.300">
    <property type="entry name" value="P-loop containing nucleotide triphosphate hydrolases"/>
    <property type="match status" value="1"/>
</dbReference>
<dbReference type="Gene3D" id="2.20.25.80">
    <property type="entry name" value="WRKY domain"/>
    <property type="match status" value="1"/>
</dbReference>
<dbReference type="InterPro" id="IPR036576">
    <property type="entry name" value="WRKY_dom_sf"/>
</dbReference>
<evidence type="ECO:0000256" key="20">
    <source>
        <dbReference type="ARBA" id="ARBA00049299"/>
    </source>
</evidence>
<feature type="domain" description="Protein kinase" evidence="24">
    <location>
        <begin position="79"/>
        <end position="330"/>
    </location>
</feature>
<reference evidence="26 27" key="1">
    <citation type="journal article" date="2019" name="Sci. Rep.">
        <title>A high-quality genome of Eragrostis curvula grass provides insights into Poaceae evolution and supports new strategies to enhance forage quality.</title>
        <authorList>
            <person name="Carballo J."/>
            <person name="Santos B.A.C.M."/>
            <person name="Zappacosta D."/>
            <person name="Garbus I."/>
            <person name="Selva J.P."/>
            <person name="Gallo C.A."/>
            <person name="Diaz A."/>
            <person name="Albertini E."/>
            <person name="Caccamo M."/>
            <person name="Echenique V."/>
        </authorList>
    </citation>
    <scope>NUCLEOTIDE SEQUENCE [LARGE SCALE GENOMIC DNA]</scope>
    <source>
        <strain evidence="27">cv. Victoria</strain>
        <tissue evidence="26">Leaf</tissue>
    </source>
</reference>
<evidence type="ECO:0000256" key="7">
    <source>
        <dbReference type="ARBA" id="ARBA00022741"/>
    </source>
</evidence>
<dbReference type="InterPro" id="IPR011009">
    <property type="entry name" value="Kinase-like_dom_sf"/>
</dbReference>
<dbReference type="SUPFAM" id="SSF118290">
    <property type="entry name" value="WRKY DNA-binding domain"/>
    <property type="match status" value="1"/>
</dbReference>
<keyword evidence="16" id="KW-0539">Nucleus</keyword>
<dbReference type="Pfam" id="PF03106">
    <property type="entry name" value="WRKY"/>
    <property type="match status" value="1"/>
</dbReference>
<dbReference type="Gramene" id="TVU39602">
    <property type="protein sequence ID" value="TVU39602"/>
    <property type="gene ID" value="EJB05_13029"/>
</dbReference>
<dbReference type="Pfam" id="PF00931">
    <property type="entry name" value="NB-ARC"/>
    <property type="match status" value="1"/>
</dbReference>
<evidence type="ECO:0000259" key="25">
    <source>
        <dbReference type="PROSITE" id="PS50811"/>
    </source>
</evidence>
<dbReference type="GO" id="GO:0043565">
    <property type="term" value="F:sequence-specific DNA binding"/>
    <property type="evidence" value="ECO:0007669"/>
    <property type="project" value="InterPro"/>
</dbReference>
<comment type="catalytic activity">
    <reaction evidence="20">
        <text>L-threonyl-[protein] + ATP = O-phospho-L-threonyl-[protein] + ADP + H(+)</text>
        <dbReference type="Rhea" id="RHEA:46608"/>
        <dbReference type="Rhea" id="RHEA-COMP:11060"/>
        <dbReference type="Rhea" id="RHEA-COMP:11605"/>
        <dbReference type="ChEBI" id="CHEBI:15378"/>
        <dbReference type="ChEBI" id="CHEBI:30013"/>
        <dbReference type="ChEBI" id="CHEBI:30616"/>
        <dbReference type="ChEBI" id="CHEBI:61977"/>
        <dbReference type="ChEBI" id="CHEBI:456216"/>
        <dbReference type="EC" id="2.7.12.2"/>
    </reaction>
</comment>
<dbReference type="FunFam" id="1.10.510.10:FF:000350">
    <property type="entry name" value="Mitogen-activated protein kinase 2"/>
    <property type="match status" value="1"/>
</dbReference>
<keyword evidence="13" id="KW-0238">DNA-binding</keyword>
<dbReference type="InterPro" id="IPR056789">
    <property type="entry name" value="LRR_R13L1-DRL21"/>
</dbReference>
<evidence type="ECO:0000256" key="6">
    <source>
        <dbReference type="ARBA" id="ARBA00022692"/>
    </source>
</evidence>
<feature type="region of interest" description="Disordered" evidence="23">
    <location>
        <begin position="1"/>
        <end position="53"/>
    </location>
</feature>
<dbReference type="CDD" id="cd06623">
    <property type="entry name" value="PKc_MAPKK_plant_like"/>
    <property type="match status" value="1"/>
</dbReference>
<dbReference type="GO" id="GO:0005524">
    <property type="term" value="F:ATP binding"/>
    <property type="evidence" value="ECO:0007669"/>
    <property type="project" value="UniProtKB-UniRule"/>
</dbReference>
<dbReference type="SMART" id="SM00774">
    <property type="entry name" value="WRKY"/>
    <property type="match status" value="1"/>
</dbReference>
<evidence type="ECO:0000256" key="10">
    <source>
        <dbReference type="ARBA" id="ARBA00022840"/>
    </source>
</evidence>
<dbReference type="InterPro" id="IPR027417">
    <property type="entry name" value="P-loop_NTPase"/>
</dbReference>
<dbReference type="Gene3D" id="1.10.510.10">
    <property type="entry name" value="Transferase(Phosphotransferase) domain 1"/>
    <property type="match status" value="1"/>
</dbReference>
<dbReference type="GO" id="GO:0005886">
    <property type="term" value="C:plasma membrane"/>
    <property type="evidence" value="ECO:0007669"/>
    <property type="project" value="UniProtKB-SubCell"/>
</dbReference>
<keyword evidence="7 22" id="KW-0547">Nucleotide-binding</keyword>
<dbReference type="EC" id="2.7.12.2" evidence="18"/>
<keyword evidence="5" id="KW-0808">Transferase</keyword>
<name>A0A5J9VT40_9POAL</name>
<keyword evidence="15" id="KW-0804">Transcription</keyword>
<comment type="catalytic activity">
    <reaction evidence="19">
        <text>L-seryl-[protein] + ATP = O-phospho-L-seryl-[protein] + ADP + H(+)</text>
        <dbReference type="Rhea" id="RHEA:17989"/>
        <dbReference type="Rhea" id="RHEA-COMP:9863"/>
        <dbReference type="Rhea" id="RHEA-COMP:11604"/>
        <dbReference type="ChEBI" id="CHEBI:15378"/>
        <dbReference type="ChEBI" id="CHEBI:29999"/>
        <dbReference type="ChEBI" id="CHEBI:30616"/>
        <dbReference type="ChEBI" id="CHEBI:83421"/>
        <dbReference type="ChEBI" id="CHEBI:456216"/>
        <dbReference type="EC" id="2.7.12.2"/>
    </reaction>
</comment>
<evidence type="ECO:0000256" key="23">
    <source>
        <dbReference type="SAM" id="MobiDB-lite"/>
    </source>
</evidence>
<dbReference type="Pfam" id="PF25019">
    <property type="entry name" value="LRR_R13L1-DRL21"/>
    <property type="match status" value="1"/>
</dbReference>
<accession>A0A5J9VT40</accession>
<dbReference type="Gene3D" id="3.80.10.10">
    <property type="entry name" value="Ribonuclease Inhibitor"/>
    <property type="match status" value="4"/>
</dbReference>
<keyword evidence="9" id="KW-0611">Plant defense</keyword>
<evidence type="ECO:0000256" key="5">
    <source>
        <dbReference type="ARBA" id="ARBA00022679"/>
    </source>
</evidence>
<evidence type="ECO:0000256" key="17">
    <source>
        <dbReference type="ARBA" id="ARBA00038035"/>
    </source>
</evidence>
<dbReference type="GO" id="GO:0004708">
    <property type="term" value="F:MAP kinase kinase activity"/>
    <property type="evidence" value="ECO:0007669"/>
    <property type="project" value="UniProtKB-EC"/>
</dbReference>
<evidence type="ECO:0000256" key="21">
    <source>
        <dbReference type="ARBA" id="ARBA00051693"/>
    </source>
</evidence>
<keyword evidence="10 22" id="KW-0067">ATP-binding</keyword>
<keyword evidence="6" id="KW-0812">Transmembrane</keyword>
<feature type="domain" description="WRKY" evidence="25">
    <location>
        <begin position="1490"/>
        <end position="1558"/>
    </location>
</feature>
<dbReference type="GO" id="GO:0043531">
    <property type="term" value="F:ADP binding"/>
    <property type="evidence" value="ECO:0007669"/>
    <property type="project" value="InterPro"/>
</dbReference>
<evidence type="ECO:0000256" key="3">
    <source>
        <dbReference type="ARBA" id="ARBA00022527"/>
    </source>
</evidence>
<dbReference type="SUPFAM" id="SSF56112">
    <property type="entry name" value="Protein kinase-like (PK-like)"/>
    <property type="match status" value="1"/>
</dbReference>
<evidence type="ECO:0000313" key="27">
    <source>
        <dbReference type="Proteomes" id="UP000324897"/>
    </source>
</evidence>
<dbReference type="PANTHER" id="PTHR47186">
    <property type="entry name" value="LEUCINE-RICH REPEAT-CONTAINING PROTEIN 57"/>
    <property type="match status" value="1"/>
</dbReference>
<dbReference type="GO" id="GO:0005634">
    <property type="term" value="C:nucleus"/>
    <property type="evidence" value="ECO:0007669"/>
    <property type="project" value="UniProtKB-SubCell"/>
</dbReference>
<keyword evidence="3" id="KW-0723">Serine/threonine-protein kinase</keyword>
<feature type="non-terminal residue" evidence="26">
    <location>
        <position position="1"/>
    </location>
</feature>
<dbReference type="OrthoDB" id="683218at2759"/>
<feature type="binding site" evidence="22">
    <location>
        <position position="108"/>
    </location>
    <ligand>
        <name>ATP</name>
        <dbReference type="ChEBI" id="CHEBI:30616"/>
    </ligand>
</feature>
<dbReference type="InterPro" id="IPR000719">
    <property type="entry name" value="Prot_kinase_dom"/>
</dbReference>
<evidence type="ECO:0000259" key="24">
    <source>
        <dbReference type="PROSITE" id="PS50011"/>
    </source>
</evidence>
<comment type="caution">
    <text evidence="26">The sequence shown here is derived from an EMBL/GenBank/DDBJ whole genome shotgun (WGS) entry which is preliminary data.</text>
</comment>
<organism evidence="26 27">
    <name type="scientific">Eragrostis curvula</name>
    <name type="common">weeping love grass</name>
    <dbReference type="NCBI Taxonomy" id="38414"/>
    <lineage>
        <taxon>Eukaryota</taxon>
        <taxon>Viridiplantae</taxon>
        <taxon>Streptophyta</taxon>
        <taxon>Embryophyta</taxon>
        <taxon>Tracheophyta</taxon>
        <taxon>Spermatophyta</taxon>
        <taxon>Magnoliopsida</taxon>
        <taxon>Liliopsida</taxon>
        <taxon>Poales</taxon>
        <taxon>Poaceae</taxon>
        <taxon>PACMAD clade</taxon>
        <taxon>Chloridoideae</taxon>
        <taxon>Eragrostideae</taxon>
        <taxon>Eragrostidinae</taxon>
        <taxon>Eragrostis</taxon>
    </lineage>
</organism>
<dbReference type="InterPro" id="IPR008271">
    <property type="entry name" value="Ser/Thr_kinase_AS"/>
</dbReference>
<keyword evidence="14" id="KW-0472">Membrane</keyword>
<dbReference type="PRINTS" id="PR00364">
    <property type="entry name" value="DISEASERSIST"/>
</dbReference>
<dbReference type="PANTHER" id="PTHR47186:SF31">
    <property type="entry name" value="WRKY DOMAIN-CONTAINING PROTEIN"/>
    <property type="match status" value="1"/>
</dbReference>
<evidence type="ECO:0000313" key="26">
    <source>
        <dbReference type="EMBL" id="TVU39602.1"/>
    </source>
</evidence>
<dbReference type="GO" id="GO:0004674">
    <property type="term" value="F:protein serine/threonine kinase activity"/>
    <property type="evidence" value="ECO:0007669"/>
    <property type="project" value="UniProtKB-KW"/>
</dbReference>
<proteinExistence type="inferred from homology"/>
<evidence type="ECO:0000256" key="1">
    <source>
        <dbReference type="ARBA" id="ARBA00004123"/>
    </source>
</evidence>
<keyword evidence="12" id="KW-0805">Transcription regulation</keyword>
<evidence type="ECO:0000256" key="16">
    <source>
        <dbReference type="ARBA" id="ARBA00023242"/>
    </source>
</evidence>
<evidence type="ECO:0000256" key="11">
    <source>
        <dbReference type="ARBA" id="ARBA00022989"/>
    </source>
</evidence>
<evidence type="ECO:0000256" key="15">
    <source>
        <dbReference type="ARBA" id="ARBA00023163"/>
    </source>
</evidence>
<dbReference type="PROSITE" id="PS50811">
    <property type="entry name" value="WRKY"/>
    <property type="match status" value="1"/>
</dbReference>
<evidence type="ECO:0000256" key="18">
    <source>
        <dbReference type="ARBA" id="ARBA00038999"/>
    </source>
</evidence>
<dbReference type="SMART" id="SM00220">
    <property type="entry name" value="S_TKc"/>
    <property type="match status" value="1"/>
</dbReference>
<evidence type="ECO:0000256" key="12">
    <source>
        <dbReference type="ARBA" id="ARBA00023015"/>
    </source>
</evidence>
<keyword evidence="27" id="KW-1185">Reference proteome</keyword>
<dbReference type="InterPro" id="IPR003657">
    <property type="entry name" value="WRKY_dom"/>
</dbReference>
<evidence type="ECO:0000256" key="8">
    <source>
        <dbReference type="ARBA" id="ARBA00022777"/>
    </source>
</evidence>
<dbReference type="Pfam" id="PF00069">
    <property type="entry name" value="Pkinase"/>
    <property type="match status" value="1"/>
</dbReference>
<dbReference type="GO" id="GO:0051707">
    <property type="term" value="P:response to other organism"/>
    <property type="evidence" value="ECO:0007669"/>
    <property type="project" value="UniProtKB-ARBA"/>
</dbReference>
<evidence type="ECO:0000256" key="2">
    <source>
        <dbReference type="ARBA" id="ARBA00004162"/>
    </source>
</evidence>
<comment type="catalytic activity">
    <reaction evidence="21">
        <text>L-tyrosyl-[protein] + ATP = O-phospho-L-tyrosyl-[protein] + ADP + H(+)</text>
        <dbReference type="Rhea" id="RHEA:10596"/>
        <dbReference type="Rhea" id="RHEA-COMP:10136"/>
        <dbReference type="Rhea" id="RHEA-COMP:20101"/>
        <dbReference type="ChEBI" id="CHEBI:15378"/>
        <dbReference type="ChEBI" id="CHEBI:30616"/>
        <dbReference type="ChEBI" id="CHEBI:46858"/>
        <dbReference type="ChEBI" id="CHEBI:61978"/>
        <dbReference type="ChEBI" id="CHEBI:456216"/>
        <dbReference type="EC" id="2.7.12.2"/>
    </reaction>
</comment>
<dbReference type="InterPro" id="IPR017441">
    <property type="entry name" value="Protein_kinase_ATP_BS"/>
</dbReference>
<dbReference type="GO" id="GO:0003700">
    <property type="term" value="F:DNA-binding transcription factor activity"/>
    <property type="evidence" value="ECO:0007669"/>
    <property type="project" value="InterPro"/>
</dbReference>
<dbReference type="InterPro" id="IPR036388">
    <property type="entry name" value="WH-like_DNA-bd_sf"/>
</dbReference>
<comment type="subcellular location">
    <subcellularLocation>
        <location evidence="2">Cell membrane</location>
        <topology evidence="2">Single-pass membrane protein</topology>
    </subcellularLocation>
    <subcellularLocation>
        <location evidence="1">Nucleus</location>
    </subcellularLocation>
</comment>
<evidence type="ECO:0000256" key="9">
    <source>
        <dbReference type="ARBA" id="ARBA00022821"/>
    </source>
</evidence>
<dbReference type="PROSITE" id="PS50011">
    <property type="entry name" value="PROTEIN_KINASE_DOM"/>
    <property type="match status" value="1"/>
</dbReference>